<feature type="signal peptide" evidence="10">
    <location>
        <begin position="1"/>
        <end position="24"/>
    </location>
</feature>
<dbReference type="Proteomes" id="UP001589858">
    <property type="component" value="Unassembled WGS sequence"/>
</dbReference>
<protein>
    <submittedName>
        <fullName evidence="13">TonB-dependent receptor</fullName>
    </submittedName>
</protein>
<keyword evidence="10" id="KW-0732">Signal</keyword>
<evidence type="ECO:0000313" key="14">
    <source>
        <dbReference type="Proteomes" id="UP001589858"/>
    </source>
</evidence>
<evidence type="ECO:0000256" key="3">
    <source>
        <dbReference type="ARBA" id="ARBA00022452"/>
    </source>
</evidence>
<keyword evidence="13" id="KW-0675">Receptor</keyword>
<evidence type="ECO:0000256" key="8">
    <source>
        <dbReference type="PROSITE-ProRule" id="PRU01360"/>
    </source>
</evidence>
<evidence type="ECO:0000256" key="1">
    <source>
        <dbReference type="ARBA" id="ARBA00004571"/>
    </source>
</evidence>
<organism evidence="13 14">
    <name type="scientific">Novosphingobium clariflavum</name>
    <dbReference type="NCBI Taxonomy" id="2029884"/>
    <lineage>
        <taxon>Bacteria</taxon>
        <taxon>Pseudomonadati</taxon>
        <taxon>Pseudomonadota</taxon>
        <taxon>Alphaproteobacteria</taxon>
        <taxon>Sphingomonadales</taxon>
        <taxon>Sphingomonadaceae</taxon>
        <taxon>Novosphingobium</taxon>
    </lineage>
</organism>
<keyword evidence="4 8" id="KW-0812">Transmembrane</keyword>
<keyword evidence="3 8" id="KW-1134">Transmembrane beta strand</keyword>
<evidence type="ECO:0000256" key="5">
    <source>
        <dbReference type="ARBA" id="ARBA00023077"/>
    </source>
</evidence>
<proteinExistence type="inferred from homology"/>
<evidence type="ECO:0000313" key="13">
    <source>
        <dbReference type="EMBL" id="MFC0686706.1"/>
    </source>
</evidence>
<dbReference type="NCBIfam" id="TIGR01782">
    <property type="entry name" value="TonB-Xanth-Caul"/>
    <property type="match status" value="1"/>
</dbReference>
<dbReference type="RefSeq" id="WP_267218510.1">
    <property type="nucleotide sequence ID" value="NZ_JAPCWC010000001.1"/>
</dbReference>
<dbReference type="PROSITE" id="PS52016">
    <property type="entry name" value="TONB_DEPENDENT_REC_3"/>
    <property type="match status" value="1"/>
</dbReference>
<feature type="chain" id="PRO_5045612518" evidence="10">
    <location>
        <begin position="25"/>
        <end position="931"/>
    </location>
</feature>
<dbReference type="InterPro" id="IPR012910">
    <property type="entry name" value="Plug_dom"/>
</dbReference>
<dbReference type="Pfam" id="PF00593">
    <property type="entry name" value="TonB_dep_Rec_b-barrel"/>
    <property type="match status" value="1"/>
</dbReference>
<dbReference type="InterPro" id="IPR036942">
    <property type="entry name" value="Beta-barrel_TonB_sf"/>
</dbReference>
<evidence type="ECO:0000256" key="6">
    <source>
        <dbReference type="ARBA" id="ARBA00023136"/>
    </source>
</evidence>
<dbReference type="Pfam" id="PF07715">
    <property type="entry name" value="Plug"/>
    <property type="match status" value="1"/>
</dbReference>
<dbReference type="InterPro" id="IPR010104">
    <property type="entry name" value="TonB_rcpt_bac"/>
</dbReference>
<dbReference type="PANTHER" id="PTHR40980">
    <property type="entry name" value="PLUG DOMAIN-CONTAINING PROTEIN"/>
    <property type="match status" value="1"/>
</dbReference>
<dbReference type="Gene3D" id="2.170.130.10">
    <property type="entry name" value="TonB-dependent receptor, plug domain"/>
    <property type="match status" value="1"/>
</dbReference>
<feature type="domain" description="TonB-dependent receptor plug" evidence="12">
    <location>
        <begin position="63"/>
        <end position="154"/>
    </location>
</feature>
<keyword evidence="6 8" id="KW-0472">Membrane</keyword>
<evidence type="ECO:0000256" key="2">
    <source>
        <dbReference type="ARBA" id="ARBA00022448"/>
    </source>
</evidence>
<dbReference type="Gene3D" id="2.40.170.20">
    <property type="entry name" value="TonB-dependent receptor, beta-barrel domain"/>
    <property type="match status" value="1"/>
</dbReference>
<comment type="subcellular location">
    <subcellularLocation>
        <location evidence="1 8">Cell outer membrane</location>
        <topology evidence="1 8">Multi-pass membrane protein</topology>
    </subcellularLocation>
</comment>
<evidence type="ECO:0000256" key="9">
    <source>
        <dbReference type="RuleBase" id="RU003357"/>
    </source>
</evidence>
<name>A0ABV6SBS2_9SPHN</name>
<dbReference type="InterPro" id="IPR000531">
    <property type="entry name" value="Beta-barrel_TonB"/>
</dbReference>
<sequence length="931" mass="101527">MALKPFAFCTVSILALGLAGVAHAQDSVPANSGDGTERAEPSAEDIIVTGVRASIVGALNVRKDSVQIVDSIVAEDVGKLPDNNVVEALQRVTGIQITDRAGGEAATITIRGLPDAATTMNGRNIFTSTGQSFSLQDISANLVKQVDVFKTRSADQLETGLAGQIDVKTRRPFDFDGFAVSGLVRGTYNEIADSYNPNVALLVSDRWETGIGDIGILVNGSYSKTKYRNETVTAGALVPFATENPTDGSGLSPLERIFSGWTPGLNEGLPTTPGSTINYNGVEVPYYLSRDAVFSTDQYGTRKRPSFNVALQWAPNSSSVYTAEMYYTGFRGSLYSDMMFSYVDYWSNPGAFETYDGTNIIKSRTVDDVYGFNSGDYTKNSTDSYVYALNGQWDVGDGHGKITADLAYQDSVYKTSFIAMRTDRTANQITADFNSGGGVPSYHFDDDSLLTQASSWNVAQLYDNAERDKGSAVTAQLDGYYSWDEGFLRRIKAGLRYDDRKASSYSRTADANSLGVSLTTLPEAAYFTNSGFMSGEADVPRSWMTVDGSWLYNNADYVRGLYGLATSDQLTLNKTFDIDEITMTAYVMADAQATIFGRPLDLEAGVRYVNVASDYNFFDRYNDYALTRAGSGSAKFLPSFTARYAITDKLRLRFNYGETLRRPSFTDVNPTYSLTGDLTSVGYGSGSAGNANLKPTHSKNFDLALEWYFDRDSAITVTAFRREIDGLVVSLPVMTYIPNNGIVAGATDYFVVTKPVNASDGVLKGVELGLTYFPHYLPSVLDGLGFQGSLTVLDSSQTIPTSDSAGTITGYTKSAFFDVSKLSYNATLAYDRGPFNARLSYVWRKGFLHNNESSLFANPIGIWYKSEESLDFQLTWNVTHDIGVTFDATNLTKSKQQSYYKFGDAGGATTDNLATTLLARTFSIGARFTFK</sequence>
<evidence type="ECO:0000259" key="12">
    <source>
        <dbReference type="Pfam" id="PF07715"/>
    </source>
</evidence>
<reference evidence="13 14" key="1">
    <citation type="submission" date="2024-09" db="EMBL/GenBank/DDBJ databases">
        <authorList>
            <person name="Sun Q."/>
            <person name="Mori K."/>
        </authorList>
    </citation>
    <scope>NUCLEOTIDE SEQUENCE [LARGE SCALE GENOMIC DNA]</scope>
    <source>
        <strain evidence="13 14">CICC 11035S</strain>
    </source>
</reference>
<keyword evidence="14" id="KW-1185">Reference proteome</keyword>
<keyword evidence="5 9" id="KW-0798">TonB box</keyword>
<dbReference type="EMBL" id="JBHLTM010000075">
    <property type="protein sequence ID" value="MFC0686706.1"/>
    <property type="molecule type" value="Genomic_DNA"/>
</dbReference>
<evidence type="ECO:0000256" key="7">
    <source>
        <dbReference type="ARBA" id="ARBA00023237"/>
    </source>
</evidence>
<evidence type="ECO:0000256" key="4">
    <source>
        <dbReference type="ARBA" id="ARBA00022692"/>
    </source>
</evidence>
<gene>
    <name evidence="13" type="ORF">ACFFF8_19155</name>
</gene>
<comment type="caution">
    <text evidence="13">The sequence shown here is derived from an EMBL/GenBank/DDBJ whole genome shotgun (WGS) entry which is preliminary data.</text>
</comment>
<dbReference type="InterPro" id="IPR039426">
    <property type="entry name" value="TonB-dep_rcpt-like"/>
</dbReference>
<dbReference type="SUPFAM" id="SSF56935">
    <property type="entry name" value="Porins"/>
    <property type="match status" value="1"/>
</dbReference>
<comment type="similarity">
    <text evidence="8 9">Belongs to the TonB-dependent receptor family.</text>
</comment>
<evidence type="ECO:0000256" key="10">
    <source>
        <dbReference type="SAM" id="SignalP"/>
    </source>
</evidence>
<dbReference type="InterPro" id="IPR037066">
    <property type="entry name" value="Plug_dom_sf"/>
</dbReference>
<accession>A0ABV6SBS2</accession>
<keyword evidence="7 8" id="KW-0998">Cell outer membrane</keyword>
<dbReference type="PANTHER" id="PTHR40980:SF3">
    <property type="entry name" value="TONB-DEPENDENT RECEPTOR-LIKE BETA-BARREL DOMAIN-CONTAINING PROTEIN"/>
    <property type="match status" value="1"/>
</dbReference>
<feature type="domain" description="TonB-dependent receptor-like beta-barrel" evidence="11">
    <location>
        <begin position="431"/>
        <end position="891"/>
    </location>
</feature>
<keyword evidence="2 8" id="KW-0813">Transport</keyword>
<evidence type="ECO:0000259" key="11">
    <source>
        <dbReference type="Pfam" id="PF00593"/>
    </source>
</evidence>